<keyword evidence="1" id="KW-0812">Transmembrane</keyword>
<name>A0A3B0SG02_9ZZZZ</name>
<evidence type="ECO:0000256" key="1">
    <source>
        <dbReference type="SAM" id="Phobius"/>
    </source>
</evidence>
<evidence type="ECO:0000313" key="2">
    <source>
        <dbReference type="EMBL" id="VAV99668.1"/>
    </source>
</evidence>
<organism evidence="2">
    <name type="scientific">hydrothermal vent metagenome</name>
    <dbReference type="NCBI Taxonomy" id="652676"/>
    <lineage>
        <taxon>unclassified sequences</taxon>
        <taxon>metagenomes</taxon>
        <taxon>ecological metagenomes</taxon>
    </lineage>
</organism>
<sequence length="51" mass="5432">MSDGIKLTKQQQKARAQRSLAIGFGLLAFVVVVFLVTFYRASQMAATVGGG</sequence>
<dbReference type="EMBL" id="UOEE01000279">
    <property type="protein sequence ID" value="VAV99668.1"/>
    <property type="molecule type" value="Genomic_DNA"/>
</dbReference>
<dbReference type="AlphaFoldDB" id="A0A3B0SG02"/>
<accession>A0A3B0SG02</accession>
<keyword evidence="1" id="KW-1133">Transmembrane helix</keyword>
<proteinExistence type="predicted"/>
<reference evidence="2" key="1">
    <citation type="submission" date="2018-06" db="EMBL/GenBank/DDBJ databases">
        <authorList>
            <person name="Zhirakovskaya E."/>
        </authorList>
    </citation>
    <scope>NUCLEOTIDE SEQUENCE</scope>
</reference>
<keyword evidence="1" id="KW-0472">Membrane</keyword>
<feature type="transmembrane region" description="Helical" evidence="1">
    <location>
        <begin position="20"/>
        <end position="41"/>
    </location>
</feature>
<gene>
    <name evidence="2" type="ORF">MNBD_ALPHA06-541</name>
</gene>
<protein>
    <submittedName>
        <fullName evidence="2">Uncharacterized protein</fullName>
    </submittedName>
</protein>